<organism evidence="1 2">
    <name type="scientific">Rangifer tarandus platyrhynchus</name>
    <name type="common">Svalbard reindeer</name>
    <dbReference type="NCBI Taxonomy" id="3082113"/>
    <lineage>
        <taxon>Eukaryota</taxon>
        <taxon>Metazoa</taxon>
        <taxon>Chordata</taxon>
        <taxon>Craniata</taxon>
        <taxon>Vertebrata</taxon>
        <taxon>Euteleostomi</taxon>
        <taxon>Mammalia</taxon>
        <taxon>Eutheria</taxon>
        <taxon>Laurasiatheria</taxon>
        <taxon>Artiodactyla</taxon>
        <taxon>Ruminantia</taxon>
        <taxon>Pecora</taxon>
        <taxon>Cervidae</taxon>
        <taxon>Odocoileinae</taxon>
        <taxon>Rangifer</taxon>
    </lineage>
</organism>
<name>A0AC60A3L6_RANTA</name>
<proteinExistence type="predicted"/>
<dbReference type="Proteomes" id="UP001162501">
    <property type="component" value="Chromosome 6"/>
</dbReference>
<dbReference type="EMBL" id="OX596090">
    <property type="protein sequence ID" value="CAN0539895.1"/>
    <property type="molecule type" value="Genomic_DNA"/>
</dbReference>
<reference evidence="1" key="2">
    <citation type="submission" date="2025-03" db="EMBL/GenBank/DDBJ databases">
        <authorList>
            <consortium name="ELIXIR-Norway"/>
            <consortium name="Elixir Norway"/>
        </authorList>
    </citation>
    <scope>NUCLEOTIDE SEQUENCE</scope>
</reference>
<evidence type="ECO:0000313" key="1">
    <source>
        <dbReference type="EMBL" id="CAN0539895.1"/>
    </source>
</evidence>
<feature type="non-terminal residue" evidence="1">
    <location>
        <position position="53"/>
    </location>
</feature>
<feature type="non-terminal residue" evidence="1">
    <location>
        <position position="1"/>
    </location>
</feature>
<evidence type="ECO:0000313" key="2">
    <source>
        <dbReference type="Proteomes" id="UP001162501"/>
    </source>
</evidence>
<sequence>MVLNPFPFQFDEDEHCHLGSHVLERGYKKERAKIPEPLLKKSLSSIKNLFWIL</sequence>
<protein>
    <submittedName>
        <fullName evidence="1">Uncharacterized protein</fullName>
    </submittedName>
</protein>
<gene>
    <name evidence="1" type="ORF">MRATA1EN22A_LOCUS25222</name>
</gene>
<reference evidence="1" key="1">
    <citation type="submission" date="2023-05" db="EMBL/GenBank/DDBJ databases">
        <authorList>
            <consortium name="ELIXIR-Norway"/>
        </authorList>
    </citation>
    <scope>NUCLEOTIDE SEQUENCE</scope>
</reference>
<accession>A0AC60A3L6</accession>